<dbReference type="PANTHER" id="PTHR22916:SF3">
    <property type="entry name" value="UDP-GLCNAC:BETAGAL BETA-1,3-N-ACETYLGLUCOSAMINYLTRANSFERASE-LIKE PROTEIN 1"/>
    <property type="match status" value="1"/>
</dbReference>
<accession>A0AA46PMR0</accession>
<dbReference type="SUPFAM" id="SSF53448">
    <property type="entry name" value="Nucleotide-diphospho-sugar transferases"/>
    <property type="match status" value="1"/>
</dbReference>
<dbReference type="InterPro" id="IPR001173">
    <property type="entry name" value="Glyco_trans_2-like"/>
</dbReference>
<organism evidence="3 4">
    <name type="scientific">Cytobacillus firmus</name>
    <name type="common">Bacillus firmus</name>
    <dbReference type="NCBI Taxonomy" id="1399"/>
    <lineage>
        <taxon>Bacteria</taxon>
        <taxon>Bacillati</taxon>
        <taxon>Bacillota</taxon>
        <taxon>Bacilli</taxon>
        <taxon>Bacillales</taxon>
        <taxon>Bacillaceae</taxon>
        <taxon>Cytobacillus</taxon>
    </lineage>
</organism>
<evidence type="ECO:0000256" key="1">
    <source>
        <dbReference type="ARBA" id="ARBA00006739"/>
    </source>
</evidence>
<dbReference type="EMBL" id="CP107027">
    <property type="protein sequence ID" value="UYG93855.1"/>
    <property type="molecule type" value="Genomic_DNA"/>
</dbReference>
<reference evidence="3" key="1">
    <citation type="submission" date="2022-10" db="EMBL/GenBank/DDBJ databases">
        <title>Mechanism of multi-heavy metal repair in Cytobacillus Firmus M7.</title>
        <authorList>
            <person name="Li X."/>
            <person name="Yu C."/>
        </authorList>
    </citation>
    <scope>NUCLEOTIDE SEQUENCE</scope>
    <source>
        <strain evidence="3">M7</strain>
    </source>
</reference>
<dbReference type="PANTHER" id="PTHR22916">
    <property type="entry name" value="GLYCOSYLTRANSFERASE"/>
    <property type="match status" value="1"/>
</dbReference>
<proteinExistence type="inferred from homology"/>
<comment type="similarity">
    <text evidence="1">Belongs to the glycosyltransferase 2 family.</text>
</comment>
<evidence type="ECO:0000313" key="4">
    <source>
        <dbReference type="Proteomes" id="UP001163104"/>
    </source>
</evidence>
<dbReference type="InterPro" id="IPR029044">
    <property type="entry name" value="Nucleotide-diphossugar_trans"/>
</dbReference>
<dbReference type="Pfam" id="PF00535">
    <property type="entry name" value="Glycos_transf_2"/>
    <property type="match status" value="1"/>
</dbReference>
<dbReference type="RefSeq" id="WP_263599329.1">
    <property type="nucleotide sequence ID" value="NZ_CP107027.1"/>
</dbReference>
<dbReference type="Gene3D" id="3.90.550.10">
    <property type="entry name" value="Spore Coat Polysaccharide Biosynthesis Protein SpsA, Chain A"/>
    <property type="match status" value="1"/>
</dbReference>
<dbReference type="Proteomes" id="UP001163104">
    <property type="component" value="Chromosome"/>
</dbReference>
<evidence type="ECO:0000313" key="3">
    <source>
        <dbReference type="EMBL" id="UYG93855.1"/>
    </source>
</evidence>
<sequence>MHAPFRQKAREIIQHKNCEITNHPHSLKNKIFGKRKKVTVVTAAFNAEKFISRTIDSVINQTLGFDQIQFIIVDDHSSDNTRRIVSEYAAKHKNICLVSLHENTGSPGTPRNIGIELADSAYITFLDADDWLAPGGLEELCNILDDTNDDYAVGKTIKVQSASQSIIGEFASIKERRSISPFDVPHFFYHMGPTARMVRLSLIKENDIGFPEMVFAEDKLFFFDVLFSAKAVSTTTKPIYYANRTDENTGSLTRETNVLDKRRSDLKVIEYIKSKNLPADHEKVALNRIYEYDIVRTFDSMLFVNSKEKHEFLAILDAAIETAENLRYDFRDSFHTPLYKEAVNIYMEQRTEDFIKLFTWLKKDKNKKYAVINNLPYYELPFLHDEKKHIEIPMLARALDSYIIDNIYYQDVEVYGRDISQINSILIRDRNRINNEILVDFEWKDKNLGYFKVELNSLDKLTDSLFTIFIRYNEYQIINIKRILSNQISYKDKTIKFYTTIANNLGLSIKAKE</sequence>
<evidence type="ECO:0000259" key="2">
    <source>
        <dbReference type="Pfam" id="PF00535"/>
    </source>
</evidence>
<dbReference type="CDD" id="cd00761">
    <property type="entry name" value="Glyco_tranf_GTA_type"/>
    <property type="match status" value="1"/>
</dbReference>
<dbReference type="AlphaFoldDB" id="A0AA46PMR0"/>
<feature type="domain" description="Glycosyltransferase 2-like" evidence="2">
    <location>
        <begin position="39"/>
        <end position="164"/>
    </location>
</feature>
<name>A0AA46PMR0_CYTFI</name>
<dbReference type="GO" id="GO:0016758">
    <property type="term" value="F:hexosyltransferase activity"/>
    <property type="evidence" value="ECO:0007669"/>
    <property type="project" value="UniProtKB-ARBA"/>
</dbReference>
<gene>
    <name evidence="3" type="ORF">OD459_16790</name>
</gene>
<protein>
    <submittedName>
        <fullName evidence="3">Glycosyltransferase</fullName>
    </submittedName>
</protein>